<feature type="active site" evidence="11">
    <location>
        <position position="249"/>
    </location>
</feature>
<evidence type="ECO:0000256" key="2">
    <source>
        <dbReference type="ARBA" id="ARBA00022478"/>
    </source>
</evidence>
<name>A0A4P2VHX2_9ARCH</name>
<evidence type="ECO:0000256" key="4">
    <source>
        <dbReference type="ARBA" id="ARBA00022679"/>
    </source>
</evidence>
<evidence type="ECO:0000256" key="12">
    <source>
        <dbReference type="RuleBase" id="RU003514"/>
    </source>
</evidence>
<comment type="cofactor">
    <cofactor evidence="11">
        <name>Mg(2+)</name>
        <dbReference type="ChEBI" id="CHEBI:18420"/>
    </cofactor>
    <cofactor evidence="11">
        <name>Mn(2+)</name>
        <dbReference type="ChEBI" id="CHEBI:29035"/>
    </cofactor>
</comment>
<organism evidence="14 15">
    <name type="scientific">Conexivisphaera calida</name>
    <dbReference type="NCBI Taxonomy" id="1874277"/>
    <lineage>
        <taxon>Archaea</taxon>
        <taxon>Nitrososphaerota</taxon>
        <taxon>Conexivisphaeria</taxon>
        <taxon>Conexivisphaerales</taxon>
        <taxon>Conexivisphaeraceae</taxon>
        <taxon>Conexivisphaera</taxon>
    </lineage>
</organism>
<dbReference type="InterPro" id="IPR023639">
    <property type="entry name" value="DNA_primase_ssu_PriS"/>
</dbReference>
<dbReference type="Pfam" id="PF01896">
    <property type="entry name" value="DNA_primase_S"/>
    <property type="match status" value="1"/>
</dbReference>
<dbReference type="PANTHER" id="PTHR10536">
    <property type="entry name" value="DNA PRIMASE SMALL SUBUNIT"/>
    <property type="match status" value="1"/>
</dbReference>
<accession>A0A4P2VHX2</accession>
<feature type="active site" evidence="11">
    <location>
        <position position="73"/>
    </location>
</feature>
<dbReference type="GO" id="GO:1990077">
    <property type="term" value="C:primosome complex"/>
    <property type="evidence" value="ECO:0007669"/>
    <property type="project" value="UniProtKB-KW"/>
</dbReference>
<evidence type="ECO:0000256" key="13">
    <source>
        <dbReference type="RuleBase" id="RU004224"/>
    </source>
</evidence>
<dbReference type="SUPFAM" id="SSF56747">
    <property type="entry name" value="Prim-pol domain"/>
    <property type="match status" value="1"/>
</dbReference>
<dbReference type="EC" id="2.7.7.-" evidence="11"/>
<evidence type="ECO:0000256" key="11">
    <source>
        <dbReference type="HAMAP-Rule" id="MF_00700"/>
    </source>
</evidence>
<protein>
    <recommendedName>
        <fullName evidence="11">DNA primase small subunit PriS</fullName>
        <ecNumber evidence="11">2.7.7.-</ecNumber>
    </recommendedName>
</protein>
<keyword evidence="15" id="KW-1185">Reference proteome</keyword>
<comment type="function">
    <text evidence="11">Catalytic subunit of DNA primase, an RNA polymerase that catalyzes the synthesis of short RNA molecules used as primers for DNA polymerase during DNA replication. The small subunit contains the primase catalytic core and has DNA synthesis activity on its own. Binding to the large subunit stabilizes and modulates the activity, increasing the rate of DNA synthesis while decreasing the length of the DNA fragments, and conferring RNA synthesis capability. The DNA polymerase activity may enable DNA primase to also catalyze primer extension after primer synthesis. May also play a role in DNA repair.</text>
</comment>
<dbReference type="Gene3D" id="3.90.920.10">
    <property type="entry name" value="DNA primase, PRIM domain"/>
    <property type="match status" value="1"/>
</dbReference>
<keyword evidence="6 11" id="KW-0235">DNA replication</keyword>
<keyword evidence="7 11" id="KW-0479">Metal-binding</keyword>
<keyword evidence="3 11" id="KW-0639">Primosome</keyword>
<evidence type="ECO:0000256" key="7">
    <source>
        <dbReference type="ARBA" id="ARBA00022723"/>
    </source>
</evidence>
<comment type="function">
    <text evidence="13">RNA polymerase that catalyzes the synthesis of short RNA molecules used as primers for DNA polymerase during DNA replication.</text>
</comment>
<comment type="similarity">
    <text evidence="1 11 12">Belongs to the eukaryotic-type primase small subunit family.</text>
</comment>
<dbReference type="GO" id="GO:0000428">
    <property type="term" value="C:DNA-directed RNA polymerase complex"/>
    <property type="evidence" value="ECO:0007669"/>
    <property type="project" value="UniProtKB-KW"/>
</dbReference>
<dbReference type="GO" id="GO:0006269">
    <property type="term" value="P:DNA replication, synthesis of primer"/>
    <property type="evidence" value="ECO:0007669"/>
    <property type="project" value="UniProtKB-UniRule"/>
</dbReference>
<evidence type="ECO:0000256" key="3">
    <source>
        <dbReference type="ARBA" id="ARBA00022515"/>
    </source>
</evidence>
<dbReference type="GO" id="GO:0003899">
    <property type="term" value="F:DNA-directed RNA polymerase activity"/>
    <property type="evidence" value="ECO:0007669"/>
    <property type="project" value="UniProtKB-UniRule"/>
</dbReference>
<keyword evidence="8 11" id="KW-0460">Magnesium</keyword>
<proteinExistence type="inferred from homology"/>
<evidence type="ECO:0000256" key="6">
    <source>
        <dbReference type="ARBA" id="ARBA00022705"/>
    </source>
</evidence>
<dbReference type="Proteomes" id="UP000509448">
    <property type="component" value="Chromosome"/>
</dbReference>
<keyword evidence="5 11" id="KW-0548">Nucleotidyltransferase</keyword>
<dbReference type="GO" id="GO:0046872">
    <property type="term" value="F:metal ion binding"/>
    <property type="evidence" value="ECO:0007669"/>
    <property type="project" value="UniProtKB-KW"/>
</dbReference>
<evidence type="ECO:0000313" key="14">
    <source>
        <dbReference type="EMBL" id="BBE42993.1"/>
    </source>
</evidence>
<dbReference type="AlphaFoldDB" id="A0A4P2VHX2"/>
<evidence type="ECO:0000256" key="10">
    <source>
        <dbReference type="ARBA" id="ARBA00023211"/>
    </source>
</evidence>
<gene>
    <name evidence="11" type="primary">priS</name>
    <name evidence="14" type="ORF">NAS2_1619</name>
</gene>
<keyword evidence="4 11" id="KW-0808">Transferase</keyword>
<evidence type="ECO:0000256" key="1">
    <source>
        <dbReference type="ARBA" id="ARBA00009762"/>
    </source>
</evidence>
<sequence length="342" mass="38625">MWIPRRLEAREVGFLTFDGGHRRHLHFSSPGELIAEILREIPWGVFYSVSLYEDPGNPEMERKGWVGADLVFDIDVKDLHPACIEEHDFYLCNDGSVHRLAERPMGCRRVDWVCPMCVDAGRKEVLKLLDVLQRDMGIRPDAISVYFSGHRGFHVHVEDENLMDMGREARAQIVDYLMLNSYNPGFLEGFLRTTEDGLETLAGWPWRIADVLRQRYGVPPTLRALEALTRGEVEAAISSAVRDVAVHVDPQVTMDLSRIFRMPTSLNEKTGMMKQRCADVMACDPLKDAVAIGDYPIKVEISYAPKLQIGGYTYGPYKRTALKLPAFVAAFLVSKGVAKVIK</sequence>
<keyword evidence="9 11" id="KW-0804">Transcription</keyword>
<evidence type="ECO:0000256" key="9">
    <source>
        <dbReference type="ARBA" id="ARBA00023163"/>
    </source>
</evidence>
<keyword evidence="2 11" id="KW-0240">DNA-directed RNA polymerase</keyword>
<feature type="active site" evidence="11">
    <location>
        <position position="75"/>
    </location>
</feature>
<dbReference type="KEGG" id="ccai:NAS2_1619"/>
<evidence type="ECO:0000256" key="5">
    <source>
        <dbReference type="ARBA" id="ARBA00022695"/>
    </source>
</evidence>
<evidence type="ECO:0000313" key="15">
    <source>
        <dbReference type="Proteomes" id="UP000509448"/>
    </source>
</evidence>
<evidence type="ECO:0000256" key="8">
    <source>
        <dbReference type="ARBA" id="ARBA00022842"/>
    </source>
</evidence>
<keyword evidence="10 11" id="KW-0464">Manganese</keyword>
<dbReference type="EMBL" id="AP018732">
    <property type="protein sequence ID" value="BBE42993.1"/>
    <property type="molecule type" value="Genomic_DNA"/>
</dbReference>
<dbReference type="HAMAP" id="MF_00700">
    <property type="entry name" value="DNA_primase_sml_arc"/>
    <property type="match status" value="1"/>
</dbReference>
<reference evidence="14 15" key="1">
    <citation type="journal article" date="2019" name="ISME J.">
        <title>Isolation and characterization of a thermophilic sulfur- and iron-reducing thaumarchaeote from a terrestrial acidic hot spring.</title>
        <authorList>
            <person name="Kato S."/>
            <person name="Itoh T."/>
            <person name="Yuki M."/>
            <person name="Nagamori M."/>
            <person name="Ohnishi M."/>
            <person name="Uematsu K."/>
            <person name="Suzuki K."/>
            <person name="Takashina T."/>
            <person name="Ohkuma M."/>
        </authorList>
    </citation>
    <scope>NUCLEOTIDE SEQUENCE [LARGE SCALE GENOMIC DNA]</scope>
    <source>
        <strain evidence="14 15">NAS-02</strain>
    </source>
</reference>
<dbReference type="InterPro" id="IPR002755">
    <property type="entry name" value="DNA_primase_S"/>
</dbReference>
<comment type="subunit">
    <text evidence="11">Heterodimer of a small subunit (PriS) and a large subunit (PriL).</text>
</comment>